<dbReference type="AlphaFoldDB" id="A0A1B6MCR7"/>
<feature type="non-terminal residue" evidence="1">
    <location>
        <position position="327"/>
    </location>
</feature>
<organism evidence="1">
    <name type="scientific">Graphocephala atropunctata</name>
    <dbReference type="NCBI Taxonomy" id="36148"/>
    <lineage>
        <taxon>Eukaryota</taxon>
        <taxon>Metazoa</taxon>
        <taxon>Ecdysozoa</taxon>
        <taxon>Arthropoda</taxon>
        <taxon>Hexapoda</taxon>
        <taxon>Insecta</taxon>
        <taxon>Pterygota</taxon>
        <taxon>Neoptera</taxon>
        <taxon>Paraneoptera</taxon>
        <taxon>Hemiptera</taxon>
        <taxon>Auchenorrhyncha</taxon>
        <taxon>Membracoidea</taxon>
        <taxon>Cicadellidae</taxon>
        <taxon>Cicadellinae</taxon>
        <taxon>Cicadellini</taxon>
        <taxon>Graphocephala</taxon>
    </lineage>
</organism>
<protein>
    <submittedName>
        <fullName evidence="1">Uncharacterized protein</fullName>
    </submittedName>
</protein>
<name>A0A1B6MCR7_9HEMI</name>
<dbReference type="EMBL" id="GEBQ01006261">
    <property type="protein sequence ID" value="JAT33716.1"/>
    <property type="molecule type" value="Transcribed_RNA"/>
</dbReference>
<accession>A0A1B6MCR7</accession>
<reference evidence="1" key="1">
    <citation type="submission" date="2015-11" db="EMBL/GenBank/DDBJ databases">
        <title>De novo transcriptome assembly of four potential Pierce s Disease insect vectors from Arizona vineyards.</title>
        <authorList>
            <person name="Tassone E.E."/>
        </authorList>
    </citation>
    <scope>NUCLEOTIDE SEQUENCE</scope>
</reference>
<gene>
    <name evidence="1" type="ORF">g.23352</name>
</gene>
<sequence length="327" mass="37904">MSNENRGAVNRFGLERHIRRMEPYKSLVSGRRVLLGRNYDTSFRTSSDCRHNNKEIGVEHNSNQPEFKLTSVMTRSAVKKYKTVGAIHNRVNFEKELKVRKRWSPNVAYPIPGPPNDHTLLKGIINQSLIEVMSFCTCALSVKTENSTEQQKEPEHFWELDEKTPSFIDLSPYLTQEPIIVHGNDETQITLHLNESLLPQNYIDLIPFNEDKNGTLVIQEEEEDYQTMTNTLHSKDRYLFENKNFSGSNSLFLKASTNPKNFSSYDPMRAIRIDHTYVQKHLDPKPSQRRSPKSVEYTDKVTEVRDEKEEFKLEDGLKTLLLNTAIL</sequence>
<proteinExistence type="predicted"/>
<evidence type="ECO:0000313" key="1">
    <source>
        <dbReference type="EMBL" id="JAT33716.1"/>
    </source>
</evidence>